<evidence type="ECO:0000256" key="3">
    <source>
        <dbReference type="ARBA" id="ARBA00023082"/>
    </source>
</evidence>
<comment type="caution">
    <text evidence="7">The sequence shown here is derived from an EMBL/GenBank/DDBJ whole genome shotgun (WGS) entry which is preliminary data.</text>
</comment>
<keyword evidence="2" id="KW-0805">Transcription regulation</keyword>
<dbReference type="OrthoDB" id="659855at2"/>
<dbReference type="Gene3D" id="1.10.1740.10">
    <property type="match status" value="1"/>
</dbReference>
<dbReference type="Pfam" id="PF08281">
    <property type="entry name" value="Sigma70_r4_2"/>
    <property type="match status" value="1"/>
</dbReference>
<dbReference type="PANTHER" id="PTHR43133:SF46">
    <property type="entry name" value="RNA POLYMERASE SIGMA-70 FACTOR ECF SUBFAMILY"/>
    <property type="match status" value="1"/>
</dbReference>
<keyword evidence="8" id="KW-1185">Reference proteome</keyword>
<evidence type="ECO:0000313" key="8">
    <source>
        <dbReference type="Proteomes" id="UP000244090"/>
    </source>
</evidence>
<dbReference type="InterPro" id="IPR036388">
    <property type="entry name" value="WH-like_DNA-bd_sf"/>
</dbReference>
<comment type="similarity">
    <text evidence="1">Belongs to the sigma-70 factor family. ECF subfamily.</text>
</comment>
<organism evidence="7 8">
    <name type="scientific">Kordia periserrulae</name>
    <dbReference type="NCBI Taxonomy" id="701523"/>
    <lineage>
        <taxon>Bacteria</taxon>
        <taxon>Pseudomonadati</taxon>
        <taxon>Bacteroidota</taxon>
        <taxon>Flavobacteriia</taxon>
        <taxon>Flavobacteriales</taxon>
        <taxon>Flavobacteriaceae</taxon>
        <taxon>Kordia</taxon>
    </lineage>
</organism>
<evidence type="ECO:0000256" key="1">
    <source>
        <dbReference type="ARBA" id="ARBA00010641"/>
    </source>
</evidence>
<feature type="domain" description="RNA polymerase sigma factor 70 region 4 type 2" evidence="6">
    <location>
        <begin position="115"/>
        <end position="161"/>
    </location>
</feature>
<dbReference type="SUPFAM" id="SSF88659">
    <property type="entry name" value="Sigma3 and sigma4 domains of RNA polymerase sigma factors"/>
    <property type="match status" value="1"/>
</dbReference>
<protein>
    <submittedName>
        <fullName evidence="7">RNA polymerase sigma-70 factor (ECF subfamily)</fullName>
    </submittedName>
</protein>
<dbReference type="GO" id="GO:0003677">
    <property type="term" value="F:DNA binding"/>
    <property type="evidence" value="ECO:0007669"/>
    <property type="project" value="InterPro"/>
</dbReference>
<evidence type="ECO:0000256" key="4">
    <source>
        <dbReference type="ARBA" id="ARBA00023163"/>
    </source>
</evidence>
<reference evidence="7 8" key="1">
    <citation type="submission" date="2018-04" db="EMBL/GenBank/DDBJ databases">
        <title>Genomic Encyclopedia of Archaeal and Bacterial Type Strains, Phase II (KMG-II): from individual species to whole genera.</title>
        <authorList>
            <person name="Goeker M."/>
        </authorList>
    </citation>
    <scope>NUCLEOTIDE SEQUENCE [LARGE SCALE GENOMIC DNA]</scope>
    <source>
        <strain evidence="7 8">DSM 25731</strain>
    </source>
</reference>
<sequence length="174" mass="20396">MEKELETTVCEERIFESLYRKLSKSIHDFLYYKYGSNCNPNDTTQEAFLKLWKNCDTVSPAKAKSFLFTVANNMVLNHLKHEKVKLNYQKATTKTHTNVSPEFIMQEAEFLEKYNAVLANMKEEYRVAFLLSKAENKKHKEIAELLDVTVKVVEYRVHKAFTILKEQLEGFSIK</sequence>
<dbReference type="PANTHER" id="PTHR43133">
    <property type="entry name" value="RNA POLYMERASE ECF-TYPE SIGMA FACTO"/>
    <property type="match status" value="1"/>
</dbReference>
<accession>A0A2T6BTR3</accession>
<keyword evidence="4" id="KW-0804">Transcription</keyword>
<evidence type="ECO:0000259" key="6">
    <source>
        <dbReference type="Pfam" id="PF08281"/>
    </source>
</evidence>
<keyword evidence="3" id="KW-0731">Sigma factor</keyword>
<evidence type="ECO:0000259" key="5">
    <source>
        <dbReference type="Pfam" id="PF04542"/>
    </source>
</evidence>
<dbReference type="InterPro" id="IPR039425">
    <property type="entry name" value="RNA_pol_sigma-70-like"/>
</dbReference>
<dbReference type="InterPro" id="IPR013324">
    <property type="entry name" value="RNA_pol_sigma_r3/r4-like"/>
</dbReference>
<dbReference type="Pfam" id="PF04542">
    <property type="entry name" value="Sigma70_r2"/>
    <property type="match status" value="1"/>
</dbReference>
<dbReference type="Proteomes" id="UP000244090">
    <property type="component" value="Unassembled WGS sequence"/>
</dbReference>
<feature type="domain" description="RNA polymerase sigma-70 region 2" evidence="5">
    <location>
        <begin position="18"/>
        <end position="82"/>
    </location>
</feature>
<dbReference type="NCBIfam" id="TIGR02937">
    <property type="entry name" value="sigma70-ECF"/>
    <property type="match status" value="1"/>
</dbReference>
<gene>
    <name evidence="7" type="ORF">C8N46_10942</name>
</gene>
<dbReference type="SUPFAM" id="SSF88946">
    <property type="entry name" value="Sigma2 domain of RNA polymerase sigma factors"/>
    <property type="match status" value="1"/>
</dbReference>
<dbReference type="GO" id="GO:0016987">
    <property type="term" value="F:sigma factor activity"/>
    <property type="evidence" value="ECO:0007669"/>
    <property type="project" value="UniProtKB-KW"/>
</dbReference>
<dbReference type="InterPro" id="IPR013325">
    <property type="entry name" value="RNA_pol_sigma_r2"/>
</dbReference>
<dbReference type="RefSeq" id="WP_108116106.1">
    <property type="nucleotide sequence ID" value="NZ_QBKT01000009.1"/>
</dbReference>
<dbReference type="InterPro" id="IPR007627">
    <property type="entry name" value="RNA_pol_sigma70_r2"/>
</dbReference>
<dbReference type="InterPro" id="IPR014284">
    <property type="entry name" value="RNA_pol_sigma-70_dom"/>
</dbReference>
<dbReference type="EMBL" id="QBKT01000009">
    <property type="protein sequence ID" value="PTX59454.1"/>
    <property type="molecule type" value="Genomic_DNA"/>
</dbReference>
<evidence type="ECO:0000313" key="7">
    <source>
        <dbReference type="EMBL" id="PTX59454.1"/>
    </source>
</evidence>
<dbReference type="AlphaFoldDB" id="A0A2T6BTR3"/>
<dbReference type="InterPro" id="IPR013249">
    <property type="entry name" value="RNA_pol_sigma70_r4_t2"/>
</dbReference>
<dbReference type="GO" id="GO:0006352">
    <property type="term" value="P:DNA-templated transcription initiation"/>
    <property type="evidence" value="ECO:0007669"/>
    <property type="project" value="InterPro"/>
</dbReference>
<proteinExistence type="inferred from homology"/>
<evidence type="ECO:0000256" key="2">
    <source>
        <dbReference type="ARBA" id="ARBA00023015"/>
    </source>
</evidence>
<name>A0A2T6BTR3_9FLAO</name>
<dbReference type="Gene3D" id="1.10.10.10">
    <property type="entry name" value="Winged helix-like DNA-binding domain superfamily/Winged helix DNA-binding domain"/>
    <property type="match status" value="1"/>
</dbReference>